<dbReference type="GO" id="GO:0022900">
    <property type="term" value="P:electron transport chain"/>
    <property type="evidence" value="ECO:0007669"/>
    <property type="project" value="InterPro"/>
</dbReference>
<accession>A0A1G5RQE9</accession>
<evidence type="ECO:0000256" key="3">
    <source>
        <dbReference type="ARBA" id="ARBA00022630"/>
    </source>
</evidence>
<keyword evidence="2" id="KW-0597">Phosphoprotein</keyword>
<dbReference type="PANTHER" id="PTHR30578">
    <property type="entry name" value="ELECTRON TRANSPORT COMPLEX PROTEIN RNFD"/>
    <property type="match status" value="1"/>
</dbReference>
<evidence type="ECO:0000256" key="6">
    <source>
        <dbReference type="ARBA" id="ARBA00022967"/>
    </source>
</evidence>
<feature type="transmembrane region" description="Helical" evidence="9">
    <location>
        <begin position="236"/>
        <end position="254"/>
    </location>
</feature>
<keyword evidence="7 9" id="KW-1133">Transmembrane helix</keyword>
<keyword evidence="10" id="KW-0830">Ubiquinone</keyword>
<proteinExistence type="predicted"/>
<evidence type="ECO:0000256" key="4">
    <source>
        <dbReference type="ARBA" id="ARBA00022643"/>
    </source>
</evidence>
<gene>
    <name evidence="10" type="ORF">SAMN03080599_00116</name>
</gene>
<keyword evidence="1" id="KW-0813">Transport</keyword>
<dbReference type="Proteomes" id="UP000199208">
    <property type="component" value="Unassembled WGS sequence"/>
</dbReference>
<evidence type="ECO:0000256" key="5">
    <source>
        <dbReference type="ARBA" id="ARBA00022692"/>
    </source>
</evidence>
<evidence type="ECO:0000256" key="8">
    <source>
        <dbReference type="ARBA" id="ARBA00023136"/>
    </source>
</evidence>
<evidence type="ECO:0000313" key="10">
    <source>
        <dbReference type="EMBL" id="SCZ76196.1"/>
    </source>
</evidence>
<dbReference type="InterPro" id="IPR004338">
    <property type="entry name" value="NqrB/RnfD"/>
</dbReference>
<evidence type="ECO:0000256" key="2">
    <source>
        <dbReference type="ARBA" id="ARBA00022553"/>
    </source>
</evidence>
<dbReference type="PANTHER" id="PTHR30578:SF1">
    <property type="entry name" value="NA(+)-TRANSLOCATING NADH-QUINONE REDUCTASE SUBUNIT B"/>
    <property type="match status" value="1"/>
</dbReference>
<dbReference type="InterPro" id="IPR011303">
    <property type="entry name" value="RnfD_bac"/>
</dbReference>
<keyword evidence="4" id="KW-0288">FMN</keyword>
<dbReference type="Pfam" id="PF03116">
    <property type="entry name" value="NQR2_RnfD_RnfE"/>
    <property type="match status" value="1"/>
</dbReference>
<dbReference type="AlphaFoldDB" id="A0A1G5RQE9"/>
<feature type="transmembrane region" description="Helical" evidence="9">
    <location>
        <begin position="176"/>
        <end position="201"/>
    </location>
</feature>
<dbReference type="EMBL" id="FMWL01000001">
    <property type="protein sequence ID" value="SCZ76196.1"/>
    <property type="molecule type" value="Genomic_DNA"/>
</dbReference>
<reference evidence="10 11" key="1">
    <citation type="submission" date="2016-10" db="EMBL/GenBank/DDBJ databases">
        <authorList>
            <person name="de Groot N.N."/>
        </authorList>
    </citation>
    <scope>NUCLEOTIDE SEQUENCE [LARGE SCALE GENOMIC DNA]</scope>
    <source>
        <strain evidence="10 11">DSM 2784</strain>
    </source>
</reference>
<keyword evidence="6" id="KW-1278">Translocase</keyword>
<evidence type="ECO:0000313" key="11">
    <source>
        <dbReference type="Proteomes" id="UP000199208"/>
    </source>
</evidence>
<protein>
    <submittedName>
        <fullName evidence="10">Na+-transporting NADH:ubiquinone oxidoreductase subunit B</fullName>
    </submittedName>
</protein>
<feature type="transmembrane region" description="Helical" evidence="9">
    <location>
        <begin position="213"/>
        <end position="230"/>
    </location>
</feature>
<dbReference type="RefSeq" id="WP_207646385.1">
    <property type="nucleotide sequence ID" value="NZ_FMWL01000001.1"/>
</dbReference>
<dbReference type="GO" id="GO:0005886">
    <property type="term" value="C:plasma membrane"/>
    <property type="evidence" value="ECO:0007669"/>
    <property type="project" value="TreeGrafter"/>
</dbReference>
<evidence type="ECO:0000256" key="9">
    <source>
        <dbReference type="SAM" id="Phobius"/>
    </source>
</evidence>
<evidence type="ECO:0000256" key="1">
    <source>
        <dbReference type="ARBA" id="ARBA00022448"/>
    </source>
</evidence>
<feature type="transmembrane region" description="Helical" evidence="9">
    <location>
        <begin position="266"/>
        <end position="295"/>
    </location>
</feature>
<feature type="transmembrane region" description="Helical" evidence="9">
    <location>
        <begin position="67"/>
        <end position="97"/>
    </location>
</feature>
<keyword evidence="8 9" id="KW-0472">Membrane</keyword>
<keyword evidence="11" id="KW-1185">Reference proteome</keyword>
<name>A0A1G5RQE9_9FIRM</name>
<feature type="transmembrane region" description="Helical" evidence="9">
    <location>
        <begin position="38"/>
        <end position="55"/>
    </location>
</feature>
<feature type="transmembrane region" description="Helical" evidence="9">
    <location>
        <begin position="14"/>
        <end position="32"/>
    </location>
</feature>
<keyword evidence="5 9" id="KW-0812">Transmembrane</keyword>
<dbReference type="STRING" id="1120920.SAMN03080599_00116"/>
<evidence type="ECO:0000256" key="7">
    <source>
        <dbReference type="ARBA" id="ARBA00022989"/>
    </source>
</evidence>
<sequence>MSEILGMKFMKQALMRKVLYALAPIILASVYFFGWRSILLIAVSVLFGVLAEWAFKRRSKKPVTEAVFVTAVLYSLTLPPATPFWVAAVGIIFGVVFGKEAFGGFGRNVFNPALVGRAFVYVSFPKFLTTEWNVPASGFPGGFGTYLTPQVDALSTATPLITYRSSGLMAEYLDIAFGRVSGSLGETSAILIILAGIYLIYTKTASKETMGGVLLGYLAMSTIFFATGVSQVPNPLFGLFSGGLLFGTVFMATDPISSPKSNEAKWIYGILIGVVTVVIRGFALFAGGIMFAILIGNTFAPILDELVKYFKSQKTAKAQNGGEKIG</sequence>
<dbReference type="GO" id="GO:0055085">
    <property type="term" value="P:transmembrane transport"/>
    <property type="evidence" value="ECO:0007669"/>
    <property type="project" value="InterPro"/>
</dbReference>
<dbReference type="NCBIfam" id="TIGR01946">
    <property type="entry name" value="rnfD"/>
    <property type="match status" value="1"/>
</dbReference>
<keyword evidence="3" id="KW-0285">Flavoprotein</keyword>
<organism evidence="10 11">
    <name type="scientific">Acidaminobacter hydrogenoformans DSM 2784</name>
    <dbReference type="NCBI Taxonomy" id="1120920"/>
    <lineage>
        <taxon>Bacteria</taxon>
        <taxon>Bacillati</taxon>
        <taxon>Bacillota</taxon>
        <taxon>Clostridia</taxon>
        <taxon>Peptostreptococcales</taxon>
        <taxon>Acidaminobacteraceae</taxon>
        <taxon>Acidaminobacter</taxon>
    </lineage>
</organism>